<proteinExistence type="predicted"/>
<gene>
    <name evidence="1" type="ORF">MKS88_005197</name>
</gene>
<name>A0ACB9Y5K3_PLABR</name>
<sequence length="451" mass="54379">MESTNSNEEGFTDIPKKKENEEIVSSEHIENDILEKYDIFSNVYTSSDNSSFVDSEEDTSSKNLENSKNKNILSLTVHNIINIYPNNERNREFKKSKQKKIDEKRKKEFDKEREITEKKKKIYDEKRQKKLEIYKIGKKKKKLIEKEIYNKENIEYNYLMILNYFEYLMENGKRGDIYFSFHDLYVSPMRLYYFANINIDQIYYLDLSRKWLTDNYVSIILELCTCKKIKILNLSYNKITFIGLIHFSKFLSENKTLFCLNLESNDLTNRGQNIEEVNRLLESIKNNKSLRILNLANTNMNKNNGDAMCEMLEINKSIIEMNFENNNFTCDQNCRIIKYLIRNKNIWTKQAENEKEENDKMEKEESYMRAYLMSVESSIIEIENKESRKNLNKMVYINMWREEIKRKELNEEEIHESLEKQPFFIRYDKLTIIYIKGFIENRHNRFVQVLL</sequence>
<protein>
    <submittedName>
        <fullName evidence="1">Uncharacterized protein</fullName>
    </submittedName>
</protein>
<organism evidence="1 2">
    <name type="scientific">Plasmodium brasilianum</name>
    <dbReference type="NCBI Taxonomy" id="5824"/>
    <lineage>
        <taxon>Eukaryota</taxon>
        <taxon>Sar</taxon>
        <taxon>Alveolata</taxon>
        <taxon>Apicomplexa</taxon>
        <taxon>Aconoidasida</taxon>
        <taxon>Haemosporida</taxon>
        <taxon>Plasmodiidae</taxon>
        <taxon>Plasmodium</taxon>
        <taxon>Plasmodium (Plasmodium)</taxon>
    </lineage>
</organism>
<comment type="caution">
    <text evidence="1">The sequence shown here is derived from an EMBL/GenBank/DDBJ whole genome shotgun (WGS) entry which is preliminary data.</text>
</comment>
<reference evidence="1" key="1">
    <citation type="submission" date="2022-06" db="EMBL/GenBank/DDBJ databases">
        <title>The First Complete Genome of the Simian Malaria Parasite Plasmodium brasilianum.</title>
        <authorList>
            <person name="Bajic M."/>
            <person name="Ravishankar S."/>
        </authorList>
    </citation>
    <scope>NUCLEOTIDE SEQUENCE</scope>
    <source>
        <strain evidence="1">Bolivian I</strain>
    </source>
</reference>
<accession>A0ACB9Y5K3</accession>
<evidence type="ECO:0000313" key="1">
    <source>
        <dbReference type="EMBL" id="KAI4835978.1"/>
    </source>
</evidence>
<evidence type="ECO:0000313" key="2">
    <source>
        <dbReference type="Proteomes" id="UP001056978"/>
    </source>
</evidence>
<dbReference type="Proteomes" id="UP001056978">
    <property type="component" value="Chromosome 13"/>
</dbReference>
<keyword evidence="2" id="KW-1185">Reference proteome</keyword>
<dbReference type="EMBL" id="CM043781">
    <property type="protein sequence ID" value="KAI4835978.1"/>
    <property type="molecule type" value="Genomic_DNA"/>
</dbReference>